<evidence type="ECO:0000313" key="1">
    <source>
        <dbReference type="EMBL" id="MQL50851.1"/>
    </source>
</evidence>
<reference evidence="1 2" key="1">
    <citation type="submission" date="2019-10" db="EMBL/GenBank/DDBJ databases">
        <title>Comparative genomics of sulfur disproportionating microorganisms.</title>
        <authorList>
            <person name="Ward L.M."/>
            <person name="Bertran E."/>
            <person name="Johnston D."/>
        </authorList>
    </citation>
    <scope>NUCLEOTIDE SEQUENCE [LARGE SCALE GENOMIC DNA]</scope>
    <source>
        <strain evidence="1 2">DSM 14055</strain>
    </source>
</reference>
<dbReference type="RefSeq" id="WP_152944773.1">
    <property type="nucleotide sequence ID" value="NZ_WHYR01000002.1"/>
</dbReference>
<proteinExistence type="predicted"/>
<protein>
    <submittedName>
        <fullName evidence="1">Uncharacterized protein</fullName>
    </submittedName>
</protein>
<comment type="caution">
    <text evidence="1">The sequence shown here is derived from an EMBL/GenBank/DDBJ whole genome shotgun (WGS) entry which is preliminary data.</text>
</comment>
<dbReference type="Proteomes" id="UP000441717">
    <property type="component" value="Unassembled WGS sequence"/>
</dbReference>
<accession>A0A6N7ILM8</accession>
<evidence type="ECO:0000313" key="2">
    <source>
        <dbReference type="Proteomes" id="UP000441717"/>
    </source>
</evidence>
<organism evidence="1 2">
    <name type="scientific">Desulfofundulus thermobenzoicus</name>
    <dbReference type="NCBI Taxonomy" id="29376"/>
    <lineage>
        <taxon>Bacteria</taxon>
        <taxon>Bacillati</taxon>
        <taxon>Bacillota</taxon>
        <taxon>Clostridia</taxon>
        <taxon>Eubacteriales</taxon>
        <taxon>Peptococcaceae</taxon>
        <taxon>Desulfofundulus</taxon>
    </lineage>
</organism>
<gene>
    <name evidence="1" type="ORF">GFC01_00880</name>
</gene>
<sequence length="440" mass="50936">MTGRQIPGHIVQCDFEQGISFLENFLGSEWLNSQTEDSSVITKLWYRKDFLSSIELYTLAHAIQKFQNEKNARWFDKFKNHVYNHENIDIISQSYEIISAAMFYNRNQLVELCDVSKPGYDFAIYIDKKTIRVSCKKLLMSDQERLFYENADVLYHELLEYCKKIGLNGIQVFLHLINLEEQIDWLELRKNIIGCINLYSRDKNRFGFKIGGWFLGIWDMPIDMKDFCYYPNDISILFICGSPYLQDEQKRLENLIRRAARNLKKHSNTIDQDNINMIMISLPPAVSLTNARRWLMNKFNSDYSSITAVFLTRTVPTVEKDLSTMLPLNEVAFVSNPNAKVNWASFVPPGYVLSATIPFGKISEEESKMFLVADDNFSPTGEVYLFQRGQIFHEHINGPMEYTFKRIPGVQHHVVFAPTPGAGQMMVSSITPPEDAFLIL</sequence>
<dbReference type="AlphaFoldDB" id="A0A6N7ILM8"/>
<dbReference type="EMBL" id="WHYR01000002">
    <property type="protein sequence ID" value="MQL50851.1"/>
    <property type="molecule type" value="Genomic_DNA"/>
</dbReference>
<keyword evidence="2" id="KW-1185">Reference proteome</keyword>
<name>A0A6N7ILM8_9FIRM</name>
<dbReference type="OrthoDB" id="1490907at2"/>